<dbReference type="OrthoDB" id="1490226at2"/>
<dbReference type="AlphaFoldDB" id="A0A0M9VIT7"/>
<accession>A0A0M9VIT7</accession>
<evidence type="ECO:0000313" key="3">
    <source>
        <dbReference type="Proteomes" id="UP000037755"/>
    </source>
</evidence>
<evidence type="ECO:0000313" key="2">
    <source>
        <dbReference type="EMBL" id="KOS06732.1"/>
    </source>
</evidence>
<name>A0A0M9VIT7_9FLAO</name>
<proteinExistence type="predicted"/>
<evidence type="ECO:0000256" key="1">
    <source>
        <dbReference type="SAM" id="SignalP"/>
    </source>
</evidence>
<feature type="chain" id="PRO_5005839015" description="DUF4221 domain-containing protein" evidence="1">
    <location>
        <begin position="21"/>
        <end position="356"/>
    </location>
</feature>
<reference evidence="2 3" key="1">
    <citation type="submission" date="2015-08" db="EMBL/GenBank/DDBJ databases">
        <title>Whole genome sequence of Flavobacterium akiainvivens IK-1T, from decaying Wikstroemia oahuensis, an endemic Hawaiian shrub.</title>
        <authorList>
            <person name="Wan X."/>
            <person name="Hou S."/>
            <person name="Saito J."/>
            <person name="Donachie S."/>
        </authorList>
    </citation>
    <scope>NUCLEOTIDE SEQUENCE [LARGE SCALE GENOMIC DNA]</scope>
    <source>
        <strain evidence="2 3">IK-1</strain>
    </source>
</reference>
<dbReference type="Proteomes" id="UP000037755">
    <property type="component" value="Unassembled WGS sequence"/>
</dbReference>
<evidence type="ECO:0008006" key="4">
    <source>
        <dbReference type="Google" id="ProtNLM"/>
    </source>
</evidence>
<sequence>MKTIPALLLLLLCVSCEWHSKDTIIPHSITRKIDGLTIISDTIHLSINGTAFNGIIKNDKYYIQFDTSQLLEKDETVLIEIGHSFENEFYVIDRDGEILEKIESPKDIGNFDNNLHLRNNKITAKSSDNSDPAYYFEETKKEWVKTKPLDNVIYEDEDYYVTSLYFGEWGSSTWFRDKKTGIEYVAEIAIPEVRKTGNAYTIISQASIDVIQDPKLLLNTGHTYSDIAKSKDMFSAFLQRKKKNYERAGIKNIYENYKWAWESVSGIKASFVCNNTIYVFVFDDRQTYLAKAIGNKLVRVVDFGDKMYLMHRGDRYNNFQKNSYFFSRGTPNNFGLIEIKNDTVYLHYIKNTPAKK</sequence>
<dbReference type="PATRIC" id="fig|1202724.3.peg.2559"/>
<protein>
    <recommendedName>
        <fullName evidence="4">DUF4221 domain-containing protein</fullName>
    </recommendedName>
</protein>
<feature type="signal peptide" evidence="1">
    <location>
        <begin position="1"/>
        <end position="20"/>
    </location>
</feature>
<dbReference type="EMBL" id="LIYD01000005">
    <property type="protein sequence ID" value="KOS06732.1"/>
    <property type="molecule type" value="Genomic_DNA"/>
</dbReference>
<dbReference type="RefSeq" id="WP_054408350.1">
    <property type="nucleotide sequence ID" value="NZ_FOYA01000020.1"/>
</dbReference>
<keyword evidence="1" id="KW-0732">Signal</keyword>
<keyword evidence="3" id="KW-1185">Reference proteome</keyword>
<comment type="caution">
    <text evidence="2">The sequence shown here is derived from an EMBL/GenBank/DDBJ whole genome shotgun (WGS) entry which is preliminary data.</text>
</comment>
<gene>
    <name evidence="2" type="ORF">AM493_12355</name>
</gene>
<organism evidence="2 3">
    <name type="scientific">Flavobacterium akiainvivens</name>
    <dbReference type="NCBI Taxonomy" id="1202724"/>
    <lineage>
        <taxon>Bacteria</taxon>
        <taxon>Pseudomonadati</taxon>
        <taxon>Bacteroidota</taxon>
        <taxon>Flavobacteriia</taxon>
        <taxon>Flavobacteriales</taxon>
        <taxon>Flavobacteriaceae</taxon>
        <taxon>Flavobacterium</taxon>
    </lineage>
</organism>